<keyword evidence="1" id="KW-0472">Membrane</keyword>
<name>A0A9R1XPX9_LACSA</name>
<protein>
    <submittedName>
        <fullName evidence="2">Uncharacterized protein</fullName>
    </submittedName>
</protein>
<sequence length="120" mass="13869">MTRLLWEQKRIILRDVGFFLDIMSLFMSLGHYMHIWFLVLDDMTFPLVDAMLTLPIQVTAPDPKVKNTASCMLLLKLRNVCHIYAGRVKCSCDAYAGVYYLVKNGALREPLMQHEVIIYA</sequence>
<gene>
    <name evidence="2" type="ORF">LSAT_V11C200098020</name>
</gene>
<proteinExistence type="predicted"/>
<dbReference type="AlphaFoldDB" id="A0A9R1XPX9"/>
<evidence type="ECO:0000313" key="2">
    <source>
        <dbReference type="EMBL" id="KAJ0221391.1"/>
    </source>
</evidence>
<organism evidence="2 3">
    <name type="scientific">Lactuca sativa</name>
    <name type="common">Garden lettuce</name>
    <dbReference type="NCBI Taxonomy" id="4236"/>
    <lineage>
        <taxon>Eukaryota</taxon>
        <taxon>Viridiplantae</taxon>
        <taxon>Streptophyta</taxon>
        <taxon>Embryophyta</taxon>
        <taxon>Tracheophyta</taxon>
        <taxon>Spermatophyta</taxon>
        <taxon>Magnoliopsida</taxon>
        <taxon>eudicotyledons</taxon>
        <taxon>Gunneridae</taxon>
        <taxon>Pentapetalae</taxon>
        <taxon>asterids</taxon>
        <taxon>campanulids</taxon>
        <taxon>Asterales</taxon>
        <taxon>Asteraceae</taxon>
        <taxon>Cichorioideae</taxon>
        <taxon>Cichorieae</taxon>
        <taxon>Lactucinae</taxon>
        <taxon>Lactuca</taxon>
    </lineage>
</organism>
<feature type="transmembrane region" description="Helical" evidence="1">
    <location>
        <begin position="12"/>
        <end position="37"/>
    </location>
</feature>
<comment type="caution">
    <text evidence="2">The sequence shown here is derived from an EMBL/GenBank/DDBJ whole genome shotgun (WGS) entry which is preliminary data.</text>
</comment>
<keyword evidence="1" id="KW-1133">Transmembrane helix</keyword>
<keyword evidence="3" id="KW-1185">Reference proteome</keyword>
<evidence type="ECO:0000313" key="3">
    <source>
        <dbReference type="Proteomes" id="UP000235145"/>
    </source>
</evidence>
<reference evidence="2 3" key="1">
    <citation type="journal article" date="2017" name="Nat. Commun.">
        <title>Genome assembly with in vitro proximity ligation data and whole-genome triplication in lettuce.</title>
        <authorList>
            <person name="Reyes-Chin-Wo S."/>
            <person name="Wang Z."/>
            <person name="Yang X."/>
            <person name="Kozik A."/>
            <person name="Arikit S."/>
            <person name="Song C."/>
            <person name="Xia L."/>
            <person name="Froenicke L."/>
            <person name="Lavelle D.O."/>
            <person name="Truco M.J."/>
            <person name="Xia R."/>
            <person name="Zhu S."/>
            <person name="Xu C."/>
            <person name="Xu H."/>
            <person name="Xu X."/>
            <person name="Cox K."/>
            <person name="Korf I."/>
            <person name="Meyers B.C."/>
            <person name="Michelmore R.W."/>
        </authorList>
    </citation>
    <scope>NUCLEOTIDE SEQUENCE [LARGE SCALE GENOMIC DNA]</scope>
    <source>
        <strain evidence="3">cv. Salinas</strain>
        <tissue evidence="2">Seedlings</tissue>
    </source>
</reference>
<accession>A0A9R1XPX9</accession>
<keyword evidence="1" id="KW-0812">Transmembrane</keyword>
<dbReference type="EMBL" id="NBSK02000002">
    <property type="protein sequence ID" value="KAJ0221391.1"/>
    <property type="molecule type" value="Genomic_DNA"/>
</dbReference>
<dbReference type="Proteomes" id="UP000235145">
    <property type="component" value="Unassembled WGS sequence"/>
</dbReference>
<evidence type="ECO:0000256" key="1">
    <source>
        <dbReference type="SAM" id="Phobius"/>
    </source>
</evidence>